<dbReference type="GO" id="GO:0003700">
    <property type="term" value="F:DNA-binding transcription factor activity"/>
    <property type="evidence" value="ECO:0007669"/>
    <property type="project" value="TreeGrafter"/>
</dbReference>
<keyword evidence="1" id="KW-0805">Transcription regulation</keyword>
<evidence type="ECO:0000256" key="2">
    <source>
        <dbReference type="ARBA" id="ARBA00023125"/>
    </source>
</evidence>
<dbReference type="RefSeq" id="WP_106580903.1">
    <property type="nucleotide sequence ID" value="NZ_PYGA01000001.1"/>
</dbReference>
<dbReference type="InterPro" id="IPR036271">
    <property type="entry name" value="Tet_transcr_reg_TetR-rel_C_sf"/>
</dbReference>
<dbReference type="Pfam" id="PF00440">
    <property type="entry name" value="TetR_N"/>
    <property type="match status" value="1"/>
</dbReference>
<sequence length="196" mass="20717">MHTTTHRGGRASGPRDAEAIFAATLGLLAEGGYDALTVEGAAARSGVNKTTIYRWWRSKDELIGAALVDSRLLEPVVPDTGSLEGDLVALARHIIGLLTGEPTRDLVTAVLAAAGHRPELARHAKVFFADRLSKESPVFARAVQRGELAADADPAALMDLLGGAIWFRLVIRSDTMTPDDAAPLVRTLLSGAARSS</sequence>
<dbReference type="GO" id="GO:0000976">
    <property type="term" value="F:transcription cis-regulatory region binding"/>
    <property type="evidence" value="ECO:0007669"/>
    <property type="project" value="TreeGrafter"/>
</dbReference>
<dbReference type="Proteomes" id="UP000240542">
    <property type="component" value="Unassembled WGS sequence"/>
</dbReference>
<evidence type="ECO:0000256" key="4">
    <source>
        <dbReference type="PROSITE-ProRule" id="PRU00335"/>
    </source>
</evidence>
<evidence type="ECO:0000313" key="6">
    <source>
        <dbReference type="EMBL" id="PSL00706.1"/>
    </source>
</evidence>
<organism evidence="6 7">
    <name type="scientific">Murinocardiopsis flavida</name>
    <dbReference type="NCBI Taxonomy" id="645275"/>
    <lineage>
        <taxon>Bacteria</taxon>
        <taxon>Bacillati</taxon>
        <taxon>Actinomycetota</taxon>
        <taxon>Actinomycetes</taxon>
        <taxon>Streptosporangiales</taxon>
        <taxon>Nocardiopsidaceae</taxon>
        <taxon>Murinocardiopsis</taxon>
    </lineage>
</organism>
<keyword evidence="2 4" id="KW-0238">DNA-binding</keyword>
<dbReference type="Gene3D" id="1.10.357.10">
    <property type="entry name" value="Tetracycline Repressor, domain 2"/>
    <property type="match status" value="1"/>
</dbReference>
<reference evidence="6 7" key="1">
    <citation type="submission" date="2018-03" db="EMBL/GenBank/DDBJ databases">
        <title>Genomic Encyclopedia of Archaeal and Bacterial Type Strains, Phase II (KMG-II): from individual species to whole genera.</title>
        <authorList>
            <person name="Goeker M."/>
        </authorList>
    </citation>
    <scope>NUCLEOTIDE SEQUENCE [LARGE SCALE GENOMIC DNA]</scope>
    <source>
        <strain evidence="6 7">DSM 45312</strain>
    </source>
</reference>
<dbReference type="InterPro" id="IPR050109">
    <property type="entry name" value="HTH-type_TetR-like_transc_reg"/>
</dbReference>
<protein>
    <submittedName>
        <fullName evidence="6">TetR family transcriptional regulator</fullName>
    </submittedName>
</protein>
<dbReference type="PRINTS" id="PR00455">
    <property type="entry name" value="HTHTETR"/>
</dbReference>
<evidence type="ECO:0000256" key="1">
    <source>
        <dbReference type="ARBA" id="ARBA00023015"/>
    </source>
</evidence>
<comment type="caution">
    <text evidence="6">The sequence shown here is derived from an EMBL/GenBank/DDBJ whole genome shotgun (WGS) entry which is preliminary data.</text>
</comment>
<dbReference type="AlphaFoldDB" id="A0A2P8DU10"/>
<gene>
    <name evidence="6" type="ORF">CLV63_101180</name>
</gene>
<dbReference type="PROSITE" id="PS50977">
    <property type="entry name" value="HTH_TETR_2"/>
    <property type="match status" value="1"/>
</dbReference>
<feature type="domain" description="HTH tetR-type" evidence="5">
    <location>
        <begin position="14"/>
        <end position="74"/>
    </location>
</feature>
<dbReference type="PANTHER" id="PTHR30055:SF148">
    <property type="entry name" value="TETR-FAMILY TRANSCRIPTIONAL REGULATOR"/>
    <property type="match status" value="1"/>
</dbReference>
<evidence type="ECO:0000256" key="3">
    <source>
        <dbReference type="ARBA" id="ARBA00023163"/>
    </source>
</evidence>
<dbReference type="Pfam" id="PF16859">
    <property type="entry name" value="TetR_C_11"/>
    <property type="match status" value="1"/>
</dbReference>
<name>A0A2P8DU10_9ACTN</name>
<keyword evidence="3" id="KW-0804">Transcription</keyword>
<keyword evidence="7" id="KW-1185">Reference proteome</keyword>
<dbReference type="Gene3D" id="1.10.10.60">
    <property type="entry name" value="Homeodomain-like"/>
    <property type="match status" value="1"/>
</dbReference>
<dbReference type="InterPro" id="IPR011075">
    <property type="entry name" value="TetR_C"/>
</dbReference>
<dbReference type="InterPro" id="IPR001647">
    <property type="entry name" value="HTH_TetR"/>
</dbReference>
<proteinExistence type="predicted"/>
<dbReference type="PANTHER" id="PTHR30055">
    <property type="entry name" value="HTH-TYPE TRANSCRIPTIONAL REGULATOR RUTR"/>
    <property type="match status" value="1"/>
</dbReference>
<dbReference type="OrthoDB" id="9796019at2"/>
<dbReference type="EMBL" id="PYGA01000001">
    <property type="protein sequence ID" value="PSL00706.1"/>
    <property type="molecule type" value="Genomic_DNA"/>
</dbReference>
<feature type="DNA-binding region" description="H-T-H motif" evidence="4">
    <location>
        <begin position="37"/>
        <end position="56"/>
    </location>
</feature>
<dbReference type="SUPFAM" id="SSF46689">
    <property type="entry name" value="Homeodomain-like"/>
    <property type="match status" value="1"/>
</dbReference>
<dbReference type="InterPro" id="IPR009057">
    <property type="entry name" value="Homeodomain-like_sf"/>
</dbReference>
<evidence type="ECO:0000259" key="5">
    <source>
        <dbReference type="PROSITE" id="PS50977"/>
    </source>
</evidence>
<evidence type="ECO:0000313" key="7">
    <source>
        <dbReference type="Proteomes" id="UP000240542"/>
    </source>
</evidence>
<accession>A0A2P8DU10</accession>
<dbReference type="SUPFAM" id="SSF48498">
    <property type="entry name" value="Tetracyclin repressor-like, C-terminal domain"/>
    <property type="match status" value="1"/>
</dbReference>